<dbReference type="WBParaSite" id="TCNE_0000990001-mRNA-1">
    <property type="protein sequence ID" value="TCNE_0000990001-mRNA-1"/>
    <property type="gene ID" value="TCNE_0000990001"/>
</dbReference>
<evidence type="ECO:0000313" key="3">
    <source>
        <dbReference type="WBParaSite" id="TCNE_0000990001-mRNA-1"/>
    </source>
</evidence>
<evidence type="ECO:0000313" key="2">
    <source>
        <dbReference type="Proteomes" id="UP000050794"/>
    </source>
</evidence>
<sequence length="72" mass="8600">MIGEPFTDILHGKHLQVYLKLAHVFSENDNEQGNMEYIEVNGKEYCWFGWIPYQMRGTHWKKIEFDGPQQIL</sequence>
<protein>
    <submittedName>
        <fullName evidence="3">SH3 domain-containing protein</fullName>
    </submittedName>
</protein>
<gene>
    <name evidence="1" type="ORF">TCNE_LOCUS9900</name>
</gene>
<name>A0A183UN30_TOXCA</name>
<organism evidence="2 3">
    <name type="scientific">Toxocara canis</name>
    <name type="common">Canine roundworm</name>
    <dbReference type="NCBI Taxonomy" id="6265"/>
    <lineage>
        <taxon>Eukaryota</taxon>
        <taxon>Metazoa</taxon>
        <taxon>Ecdysozoa</taxon>
        <taxon>Nematoda</taxon>
        <taxon>Chromadorea</taxon>
        <taxon>Rhabditida</taxon>
        <taxon>Spirurina</taxon>
        <taxon>Ascaridomorpha</taxon>
        <taxon>Ascaridoidea</taxon>
        <taxon>Toxocaridae</taxon>
        <taxon>Toxocara</taxon>
    </lineage>
</organism>
<dbReference type="Proteomes" id="UP000050794">
    <property type="component" value="Unassembled WGS sequence"/>
</dbReference>
<proteinExistence type="predicted"/>
<reference evidence="3" key="1">
    <citation type="submission" date="2016-06" db="UniProtKB">
        <authorList>
            <consortium name="WormBaseParasite"/>
        </authorList>
    </citation>
    <scope>IDENTIFICATION</scope>
</reference>
<keyword evidence="2" id="KW-1185">Reference proteome</keyword>
<dbReference type="EMBL" id="UYWY01020320">
    <property type="protein sequence ID" value="VDM41221.1"/>
    <property type="molecule type" value="Genomic_DNA"/>
</dbReference>
<accession>A0A183UN30</accession>
<evidence type="ECO:0000313" key="1">
    <source>
        <dbReference type="EMBL" id="VDM41221.1"/>
    </source>
</evidence>
<reference evidence="1 2" key="2">
    <citation type="submission" date="2018-11" db="EMBL/GenBank/DDBJ databases">
        <authorList>
            <consortium name="Pathogen Informatics"/>
        </authorList>
    </citation>
    <scope>NUCLEOTIDE SEQUENCE [LARGE SCALE GENOMIC DNA]</scope>
</reference>
<dbReference type="AlphaFoldDB" id="A0A183UN30"/>